<gene>
    <name evidence="1" type="ORF">D2V17_19425</name>
</gene>
<evidence type="ECO:0000313" key="1">
    <source>
        <dbReference type="EMBL" id="RIV80484.1"/>
    </source>
</evidence>
<proteinExistence type="predicted"/>
<sequence length="176" mass="19585">MADTTITAILGLATILGSGVVAGYVTHRLTRNQNQFVFLREKAEALYLAADEYGRRFGGQMVTYFPLLEGRYDYNDMLDKQNEFGSASSKYGGAETMTMIVEIYFPSVRPALQGVWDARAEFNKVTAAIRALWERQAEVSEMGTPFRRASLKVDKAIENLKSEIVIAARAKSGVKQ</sequence>
<organism evidence="1 2">
    <name type="scientific">Aurantiacibacter xanthus</name>
    <dbReference type="NCBI Taxonomy" id="1784712"/>
    <lineage>
        <taxon>Bacteria</taxon>
        <taxon>Pseudomonadati</taxon>
        <taxon>Pseudomonadota</taxon>
        <taxon>Alphaproteobacteria</taxon>
        <taxon>Sphingomonadales</taxon>
        <taxon>Erythrobacteraceae</taxon>
        <taxon>Aurantiacibacter</taxon>
    </lineage>
</organism>
<name>A0A3A1P4A4_9SPHN</name>
<dbReference type="EMBL" id="QXFM01000142">
    <property type="protein sequence ID" value="RIV80484.1"/>
    <property type="molecule type" value="Genomic_DNA"/>
</dbReference>
<protein>
    <submittedName>
        <fullName evidence="1">Uncharacterized protein</fullName>
    </submittedName>
</protein>
<dbReference type="RefSeq" id="WP_119594790.1">
    <property type="nucleotide sequence ID" value="NZ_QXFM01000142.1"/>
</dbReference>
<keyword evidence="2" id="KW-1185">Reference proteome</keyword>
<comment type="caution">
    <text evidence="1">The sequence shown here is derived from an EMBL/GenBank/DDBJ whole genome shotgun (WGS) entry which is preliminary data.</text>
</comment>
<dbReference type="AlphaFoldDB" id="A0A3A1P4A4"/>
<accession>A0A3A1P4A4</accession>
<dbReference type="OrthoDB" id="8480820at2"/>
<evidence type="ECO:0000313" key="2">
    <source>
        <dbReference type="Proteomes" id="UP000265366"/>
    </source>
</evidence>
<dbReference type="Proteomes" id="UP000265366">
    <property type="component" value="Unassembled WGS sequence"/>
</dbReference>
<reference evidence="1 2" key="1">
    <citation type="submission" date="2018-08" db="EMBL/GenBank/DDBJ databases">
        <title>Erythrobacter zhengii sp.nov., a bacterium isolated from deep-sea sediment.</title>
        <authorList>
            <person name="Fang C."/>
            <person name="Wu Y.-H."/>
            <person name="Sun C."/>
            <person name="Wang H."/>
            <person name="Cheng H."/>
            <person name="Meng F.-X."/>
            <person name="Wang C.-S."/>
            <person name="Xu X.-W."/>
        </authorList>
    </citation>
    <scope>NUCLEOTIDE SEQUENCE [LARGE SCALE GENOMIC DNA]</scope>
    <source>
        <strain evidence="1 2">CCTCC AB 2015396</strain>
    </source>
</reference>